<organism evidence="3 4">
    <name type="scientific">Nothobranchius furzeri</name>
    <name type="common">Turquoise killifish</name>
    <dbReference type="NCBI Taxonomy" id="105023"/>
    <lineage>
        <taxon>Eukaryota</taxon>
        <taxon>Metazoa</taxon>
        <taxon>Chordata</taxon>
        <taxon>Craniata</taxon>
        <taxon>Vertebrata</taxon>
        <taxon>Euteleostomi</taxon>
        <taxon>Actinopterygii</taxon>
        <taxon>Neopterygii</taxon>
        <taxon>Teleostei</taxon>
        <taxon>Neoteleostei</taxon>
        <taxon>Acanthomorphata</taxon>
        <taxon>Ovalentaria</taxon>
        <taxon>Atherinomorphae</taxon>
        <taxon>Cyprinodontiformes</taxon>
        <taxon>Nothobranchiidae</taxon>
        <taxon>Nothobranchius</taxon>
    </lineage>
</organism>
<dbReference type="InterPro" id="IPR041588">
    <property type="entry name" value="Integrase_H2C2"/>
</dbReference>
<dbReference type="InterPro" id="IPR001584">
    <property type="entry name" value="Integrase_cat-core"/>
</dbReference>
<dbReference type="InterPro" id="IPR050951">
    <property type="entry name" value="Retrovirus_Pol_polyprotein"/>
</dbReference>
<dbReference type="PANTHER" id="PTHR37984">
    <property type="entry name" value="PROTEIN CBG26694"/>
    <property type="match status" value="1"/>
</dbReference>
<proteinExistence type="predicted"/>
<dbReference type="InterPro" id="IPR036397">
    <property type="entry name" value="RNaseH_sf"/>
</dbReference>
<evidence type="ECO:0000256" key="1">
    <source>
        <dbReference type="ARBA" id="ARBA00039658"/>
    </source>
</evidence>
<name>A0A8C6PWV3_NOTFU</name>
<dbReference type="FunFam" id="1.10.340.70:FF:000001">
    <property type="entry name" value="Retrovirus-related Pol polyprotein from transposon gypsy-like Protein"/>
    <property type="match status" value="1"/>
</dbReference>
<dbReference type="PANTHER" id="PTHR37984:SF15">
    <property type="entry name" value="INTEGRASE CATALYTIC DOMAIN-CONTAINING PROTEIN"/>
    <property type="match status" value="1"/>
</dbReference>
<dbReference type="GO" id="GO:0003676">
    <property type="term" value="F:nucleic acid binding"/>
    <property type="evidence" value="ECO:0007669"/>
    <property type="project" value="InterPro"/>
</dbReference>
<dbReference type="Ensembl" id="ENSNFUT00015051982.1">
    <property type="protein sequence ID" value="ENSNFUP00015049839.1"/>
    <property type="gene ID" value="ENSNFUG00015023449.1"/>
</dbReference>
<reference evidence="3" key="2">
    <citation type="submission" date="2025-09" db="UniProtKB">
        <authorList>
            <consortium name="Ensembl"/>
        </authorList>
    </citation>
    <scope>IDENTIFICATION</scope>
</reference>
<dbReference type="Pfam" id="PF00665">
    <property type="entry name" value="rve"/>
    <property type="match status" value="1"/>
</dbReference>
<dbReference type="GeneTree" id="ENSGT01000000214408"/>
<feature type="domain" description="Integrase catalytic" evidence="2">
    <location>
        <begin position="185"/>
        <end position="343"/>
    </location>
</feature>
<reference evidence="3" key="1">
    <citation type="submission" date="2025-08" db="UniProtKB">
        <authorList>
            <consortium name="Ensembl"/>
        </authorList>
    </citation>
    <scope>IDENTIFICATION</scope>
</reference>
<dbReference type="Proteomes" id="UP000694548">
    <property type="component" value="Unassembled WGS sequence"/>
</dbReference>
<dbReference type="AlphaFoldDB" id="A0A8C6PWV3"/>
<dbReference type="Pfam" id="PF17921">
    <property type="entry name" value="Integrase_H2C2"/>
    <property type="match status" value="1"/>
</dbReference>
<accession>A0A8C6PWV3</accession>
<dbReference type="GO" id="GO:0015074">
    <property type="term" value="P:DNA integration"/>
    <property type="evidence" value="ECO:0007669"/>
    <property type="project" value="InterPro"/>
</dbReference>
<evidence type="ECO:0000259" key="2">
    <source>
        <dbReference type="PROSITE" id="PS50994"/>
    </source>
</evidence>
<protein>
    <recommendedName>
        <fullName evidence="1">Gypsy retrotransposon integrase-like protein 1</fullName>
    </recommendedName>
</protein>
<evidence type="ECO:0000313" key="4">
    <source>
        <dbReference type="Proteomes" id="UP000694548"/>
    </source>
</evidence>
<dbReference type="Gene3D" id="3.30.420.10">
    <property type="entry name" value="Ribonuclease H-like superfamily/Ribonuclease H"/>
    <property type="match status" value="1"/>
</dbReference>
<dbReference type="SUPFAM" id="SSF53098">
    <property type="entry name" value="Ribonuclease H-like"/>
    <property type="match status" value="1"/>
</dbReference>
<sequence>MCQMSTMTKKAICSDKSVDHLGISMQAIPKAYCNLSALSVKEMPILNPSELSAPQQEDPIIGEIWRALKQGNADQVKSRTPASSLLLREWGRLKLQQEVMYHITVPPGRTRRSQLVLPEKFKKMVMQSLHNDSGHFGTDKTYGLIKERFYWPKMKSDVECHCKLCVRCIKRKTLPKRVAPLFHMQSDGPMDLVGMDFLSIEPDTRNTENVLVVTDHYTRYAQAFPTRDQKASTVAKVLLEKYFIHYGLPKRMHSDQGRHFESRLIHELLSSLGVEKSRTTPYHPQGDPQPERFNRTLLDMLGTLEPDKKQKWSKHISHLVHAFNCTPNEATGFSRYYLMFGREARMPVDLCFGTSSDNTSKETYLKYVSDMRKELKTAYELAEAVAAKQNNGNKQRYDKKIRFSQLLPGDRVLIRNLGHKEGIS</sequence>
<keyword evidence="4" id="KW-1185">Reference proteome</keyword>
<dbReference type="Gene3D" id="1.10.340.70">
    <property type="match status" value="1"/>
</dbReference>
<dbReference type="InterPro" id="IPR012337">
    <property type="entry name" value="RNaseH-like_sf"/>
</dbReference>
<dbReference type="PROSITE" id="PS50994">
    <property type="entry name" value="INTEGRASE"/>
    <property type="match status" value="1"/>
</dbReference>
<dbReference type="FunFam" id="3.30.420.10:FF:000269">
    <property type="entry name" value="Uncharacterized protein"/>
    <property type="match status" value="1"/>
</dbReference>
<evidence type="ECO:0000313" key="3">
    <source>
        <dbReference type="Ensembl" id="ENSNFUP00015049839.1"/>
    </source>
</evidence>